<evidence type="ECO:0000313" key="1">
    <source>
        <dbReference type="EMBL" id="PTQ50820.1"/>
    </source>
</evidence>
<organism evidence="1 2">
    <name type="scientific">Hydrogenibacillus schlegelii</name>
    <name type="common">Bacillus schlegelii</name>
    <dbReference type="NCBI Taxonomy" id="1484"/>
    <lineage>
        <taxon>Bacteria</taxon>
        <taxon>Bacillati</taxon>
        <taxon>Bacillota</taxon>
        <taxon>Bacilli</taxon>
        <taxon>Bacillales</taxon>
        <taxon>Bacillales Family X. Incertae Sedis</taxon>
        <taxon>Hydrogenibacillus</taxon>
    </lineage>
</organism>
<reference evidence="1 2" key="1">
    <citation type="submission" date="2017-08" db="EMBL/GenBank/DDBJ databases">
        <title>Burning lignite coal seam in the remote Altai Mountains harbors a hydrogen-driven thermophilic microbial community.</title>
        <authorList>
            <person name="Kadnikov V.V."/>
            <person name="Mardanov A.V."/>
            <person name="Ivasenko D."/>
            <person name="Beletsky A.V."/>
            <person name="Karnachuk O.V."/>
            <person name="Ravin N.V."/>
        </authorList>
    </citation>
    <scope>NUCLEOTIDE SEQUENCE [LARGE SCALE GENOMIC DNA]</scope>
    <source>
        <strain evidence="1">AL33</strain>
    </source>
</reference>
<comment type="caution">
    <text evidence="1">The sequence shown here is derived from an EMBL/GenBank/DDBJ whole genome shotgun (WGS) entry which is preliminary data.</text>
</comment>
<dbReference type="EMBL" id="PEBV01000070">
    <property type="protein sequence ID" value="PTQ50820.1"/>
    <property type="molecule type" value="Genomic_DNA"/>
</dbReference>
<proteinExistence type="predicted"/>
<gene>
    <name evidence="1" type="ORF">HSCHL_2549</name>
</gene>
<dbReference type="Proteomes" id="UP000244180">
    <property type="component" value="Unassembled WGS sequence"/>
</dbReference>
<protein>
    <submittedName>
        <fullName evidence="1">Uncharacterized protein</fullName>
    </submittedName>
</protein>
<accession>A0A2T5G3Q0</accession>
<name>A0A2T5G3Q0_HYDSH</name>
<sequence length="41" mass="5020">MVQSKNLWAKIMMNSRYSNVHFFLHLILPRFYMYPESVAKK</sequence>
<dbReference type="AlphaFoldDB" id="A0A2T5G3Q0"/>
<evidence type="ECO:0000313" key="2">
    <source>
        <dbReference type="Proteomes" id="UP000244180"/>
    </source>
</evidence>